<keyword evidence="6 9" id="KW-0472">Membrane</keyword>
<keyword evidence="7" id="KW-0175">Coiled coil</keyword>
<dbReference type="PROSITE" id="PS00018">
    <property type="entry name" value="EF_HAND_1"/>
    <property type="match status" value="2"/>
</dbReference>
<feature type="coiled-coil region" evidence="7">
    <location>
        <begin position="147"/>
        <end position="185"/>
    </location>
</feature>
<dbReference type="Gene3D" id="1.10.238.10">
    <property type="entry name" value="EF-hand"/>
    <property type="match status" value="1"/>
</dbReference>
<dbReference type="CDD" id="cd00051">
    <property type="entry name" value="EFh"/>
    <property type="match status" value="1"/>
</dbReference>
<feature type="region of interest" description="Disordered" evidence="8">
    <location>
        <begin position="356"/>
        <end position="381"/>
    </location>
</feature>
<dbReference type="OrthoDB" id="196341at2759"/>
<evidence type="ECO:0000256" key="4">
    <source>
        <dbReference type="ARBA" id="ARBA00022837"/>
    </source>
</evidence>
<dbReference type="Pfam" id="PF16166">
    <property type="entry name" value="TIC20"/>
    <property type="match status" value="1"/>
</dbReference>
<feature type="transmembrane region" description="Helical" evidence="9">
    <location>
        <begin position="275"/>
        <end position="294"/>
    </location>
</feature>
<dbReference type="InterPro" id="IPR002048">
    <property type="entry name" value="EF_hand_dom"/>
</dbReference>
<evidence type="ECO:0000256" key="3">
    <source>
        <dbReference type="ARBA" id="ARBA00022692"/>
    </source>
</evidence>
<dbReference type="Pfam" id="PF13499">
    <property type="entry name" value="EF-hand_7"/>
    <property type="match status" value="1"/>
</dbReference>
<feature type="compositionally biased region" description="Basic and acidic residues" evidence="8">
    <location>
        <begin position="365"/>
        <end position="381"/>
    </location>
</feature>
<dbReference type="InterPro" id="IPR011992">
    <property type="entry name" value="EF-hand-dom_pair"/>
</dbReference>
<dbReference type="InterPro" id="IPR018247">
    <property type="entry name" value="EF_Hand_1_Ca_BS"/>
</dbReference>
<dbReference type="GO" id="GO:0005509">
    <property type="term" value="F:calcium ion binding"/>
    <property type="evidence" value="ECO:0007669"/>
    <property type="project" value="InterPro"/>
</dbReference>
<dbReference type="GO" id="GO:0031969">
    <property type="term" value="C:chloroplast membrane"/>
    <property type="evidence" value="ECO:0007669"/>
    <property type="project" value="UniProtKB-SubCell"/>
</dbReference>
<feature type="coiled-coil region" evidence="7">
    <location>
        <begin position="44"/>
        <end position="97"/>
    </location>
</feature>
<name>A0A9N8DJY2_9STRA</name>
<dbReference type="PANTHER" id="PTHR33510:SF5">
    <property type="entry name" value="PROTEIN TIC 20-II, CHLOROPLASTIC"/>
    <property type="match status" value="1"/>
</dbReference>
<dbReference type="PROSITE" id="PS50222">
    <property type="entry name" value="EF_HAND_2"/>
    <property type="match status" value="2"/>
</dbReference>
<dbReference type="PANTHER" id="PTHR33510">
    <property type="entry name" value="PROTEIN TIC 20-II, CHLOROPLASTIC"/>
    <property type="match status" value="1"/>
</dbReference>
<dbReference type="InterPro" id="IPR005691">
    <property type="entry name" value="Tic20"/>
</dbReference>
<proteinExistence type="inferred from homology"/>
<keyword evidence="4" id="KW-0106">Calcium</keyword>
<sequence>MQFSLVPVLWATLLGSSAAFTGIASKPLAASQCRQFQLRTGPVLKASAEEQSQADDEIEKLKTMAAKLRAEAMALEADRAKELAEAAERAFQKFDTNQDGEISLEELKAGLEKAFKMELPEKRVQQLMNDFDTNQDGALQLNEFVGVDKFRNALEQLAREEKMAAQEAQKAAKVESEMAKFLEEQMELINDRDPSTSEKVISTLPYLFPLMDGLQFGRFLLVENADNPLVAIVAILFALYKSVPFSGFIAFIALNLLSSNPSINKLIRFNMQQAIFLDIFLFFPGLLGALYILVAQNMAGISVPPAVTEIGSDAVFFSLLVAIGYATVSSLLGKEPDQIPIISKLVQDRMPRFEVDMSQFGQVQPRKEETPGDDDKKDKKD</sequence>
<keyword evidence="10" id="KW-0732">Signal</keyword>
<dbReference type="AlphaFoldDB" id="A0A9N8DJY2"/>
<evidence type="ECO:0000256" key="7">
    <source>
        <dbReference type="SAM" id="Coils"/>
    </source>
</evidence>
<protein>
    <submittedName>
        <fullName evidence="12">Protein TIC 20</fullName>
    </submittedName>
</protein>
<keyword evidence="3 9" id="KW-0812">Transmembrane</keyword>
<accession>A0A9N8DJY2</accession>
<comment type="caution">
    <text evidence="12">The sequence shown here is derived from an EMBL/GenBank/DDBJ whole genome shotgun (WGS) entry which is preliminary data.</text>
</comment>
<feature type="domain" description="EF-hand" evidence="11">
    <location>
        <begin position="82"/>
        <end position="117"/>
    </location>
</feature>
<feature type="signal peptide" evidence="10">
    <location>
        <begin position="1"/>
        <end position="19"/>
    </location>
</feature>
<evidence type="ECO:0000259" key="11">
    <source>
        <dbReference type="PROSITE" id="PS50222"/>
    </source>
</evidence>
<feature type="domain" description="EF-hand" evidence="11">
    <location>
        <begin position="119"/>
        <end position="154"/>
    </location>
</feature>
<evidence type="ECO:0000256" key="6">
    <source>
        <dbReference type="ARBA" id="ARBA00023136"/>
    </source>
</evidence>
<organism evidence="12 13">
    <name type="scientific">Seminavis robusta</name>
    <dbReference type="NCBI Taxonomy" id="568900"/>
    <lineage>
        <taxon>Eukaryota</taxon>
        <taxon>Sar</taxon>
        <taxon>Stramenopiles</taxon>
        <taxon>Ochrophyta</taxon>
        <taxon>Bacillariophyta</taxon>
        <taxon>Bacillariophyceae</taxon>
        <taxon>Bacillariophycidae</taxon>
        <taxon>Naviculales</taxon>
        <taxon>Naviculaceae</taxon>
        <taxon>Seminavis</taxon>
    </lineage>
</organism>
<dbReference type="EMBL" id="CAICTM010000126">
    <property type="protein sequence ID" value="CAB9502079.1"/>
    <property type="molecule type" value="Genomic_DNA"/>
</dbReference>
<evidence type="ECO:0000256" key="5">
    <source>
        <dbReference type="ARBA" id="ARBA00022989"/>
    </source>
</evidence>
<keyword evidence="13" id="KW-1185">Reference proteome</keyword>
<dbReference type="Proteomes" id="UP001153069">
    <property type="component" value="Unassembled WGS sequence"/>
</dbReference>
<evidence type="ECO:0000256" key="10">
    <source>
        <dbReference type="SAM" id="SignalP"/>
    </source>
</evidence>
<dbReference type="SUPFAM" id="SSF47473">
    <property type="entry name" value="EF-hand"/>
    <property type="match status" value="1"/>
</dbReference>
<comment type="subcellular location">
    <subcellularLocation>
        <location evidence="1">Plastid</location>
        <location evidence="1">Chloroplast membrane</location>
        <topology evidence="1">Multi-pass membrane protein</topology>
    </subcellularLocation>
</comment>
<evidence type="ECO:0000313" key="12">
    <source>
        <dbReference type="EMBL" id="CAB9502079.1"/>
    </source>
</evidence>
<feature type="transmembrane region" description="Helical" evidence="9">
    <location>
        <begin position="314"/>
        <end position="333"/>
    </location>
</feature>
<feature type="transmembrane region" description="Helical" evidence="9">
    <location>
        <begin position="229"/>
        <end position="254"/>
    </location>
</feature>
<evidence type="ECO:0000256" key="9">
    <source>
        <dbReference type="SAM" id="Phobius"/>
    </source>
</evidence>
<dbReference type="SMART" id="SM00054">
    <property type="entry name" value="EFh"/>
    <property type="match status" value="2"/>
</dbReference>
<reference evidence="12" key="1">
    <citation type="submission" date="2020-06" db="EMBL/GenBank/DDBJ databases">
        <authorList>
            <consortium name="Plant Systems Biology data submission"/>
        </authorList>
    </citation>
    <scope>NUCLEOTIDE SEQUENCE</scope>
    <source>
        <strain evidence="12">D6</strain>
    </source>
</reference>
<evidence type="ECO:0000256" key="1">
    <source>
        <dbReference type="ARBA" id="ARBA00004508"/>
    </source>
</evidence>
<keyword evidence="5 9" id="KW-1133">Transmembrane helix</keyword>
<feature type="chain" id="PRO_5040230457" evidence="10">
    <location>
        <begin position="20"/>
        <end position="381"/>
    </location>
</feature>
<evidence type="ECO:0000313" key="13">
    <source>
        <dbReference type="Proteomes" id="UP001153069"/>
    </source>
</evidence>
<evidence type="ECO:0000256" key="8">
    <source>
        <dbReference type="SAM" id="MobiDB-lite"/>
    </source>
</evidence>
<evidence type="ECO:0000256" key="2">
    <source>
        <dbReference type="ARBA" id="ARBA00009596"/>
    </source>
</evidence>
<gene>
    <name evidence="12" type="ORF">SEMRO_127_G060710.1</name>
</gene>
<comment type="similarity">
    <text evidence="2">Belongs to the Tic20 family.</text>
</comment>